<dbReference type="EMBL" id="CP140154">
    <property type="protein sequence ID" value="WQG93117.1"/>
    <property type="molecule type" value="Genomic_DNA"/>
</dbReference>
<dbReference type="InterPro" id="IPR011990">
    <property type="entry name" value="TPR-like_helical_dom_sf"/>
</dbReference>
<evidence type="ECO:0000256" key="5">
    <source>
        <dbReference type="ARBA" id="ARBA00023237"/>
    </source>
</evidence>
<evidence type="ECO:0000256" key="3">
    <source>
        <dbReference type="ARBA" id="ARBA00022729"/>
    </source>
</evidence>
<proteinExistence type="inferred from homology"/>
<gene>
    <name evidence="7" type="ORF">SR876_12815</name>
</gene>
<protein>
    <submittedName>
        <fullName evidence="7">RagB/SusD family nutrient uptake outer membrane protein</fullName>
    </submittedName>
</protein>
<evidence type="ECO:0000313" key="7">
    <source>
        <dbReference type="EMBL" id="WQG93117.1"/>
    </source>
</evidence>
<keyword evidence="5" id="KW-0998">Cell outer membrane</keyword>
<evidence type="ECO:0000259" key="6">
    <source>
        <dbReference type="Pfam" id="PF07980"/>
    </source>
</evidence>
<keyword evidence="4" id="KW-0472">Membrane</keyword>
<name>A0ABZ0XSL7_9BACT</name>
<sequence>MACGFDTGALRAAVRHERIVELAFEGLHLFDIRRWRTAEHVMPGPIKGMAYVKNCVLTTVVNNSFVRAFNPERDYLWAIPQQGIILNPNLIQNPNW</sequence>
<feature type="domain" description="RagB/SusD" evidence="6">
    <location>
        <begin position="10"/>
        <end position="96"/>
    </location>
</feature>
<dbReference type="Pfam" id="PF07980">
    <property type="entry name" value="SusD_RagB"/>
    <property type="match status" value="1"/>
</dbReference>
<dbReference type="SUPFAM" id="SSF48452">
    <property type="entry name" value="TPR-like"/>
    <property type="match status" value="1"/>
</dbReference>
<evidence type="ECO:0000256" key="2">
    <source>
        <dbReference type="ARBA" id="ARBA00006275"/>
    </source>
</evidence>
<evidence type="ECO:0000256" key="1">
    <source>
        <dbReference type="ARBA" id="ARBA00004442"/>
    </source>
</evidence>
<accession>A0ABZ0XSL7</accession>
<reference evidence="7 8" key="1">
    <citation type="submission" date="2023-11" db="EMBL/GenBank/DDBJ databases">
        <title>MicrobeMod: A computational toolkit for identifying prokaryotic methylation and restriction-modification with nanopore sequencing.</title>
        <authorList>
            <person name="Crits-Christoph A."/>
            <person name="Kang S.C."/>
            <person name="Lee H."/>
            <person name="Ostrov N."/>
        </authorList>
    </citation>
    <scope>NUCLEOTIDE SEQUENCE [LARGE SCALE GENOMIC DNA]</scope>
    <source>
        <strain evidence="7 8">ATCC 23090</strain>
    </source>
</reference>
<dbReference type="Gene3D" id="1.25.40.390">
    <property type="match status" value="1"/>
</dbReference>
<organism evidence="7 8">
    <name type="scientific">Chitinophaga sancti</name>
    <dbReference type="NCBI Taxonomy" id="1004"/>
    <lineage>
        <taxon>Bacteria</taxon>
        <taxon>Pseudomonadati</taxon>
        <taxon>Bacteroidota</taxon>
        <taxon>Chitinophagia</taxon>
        <taxon>Chitinophagales</taxon>
        <taxon>Chitinophagaceae</taxon>
        <taxon>Chitinophaga</taxon>
    </lineage>
</organism>
<evidence type="ECO:0000313" key="8">
    <source>
        <dbReference type="Proteomes" id="UP001326715"/>
    </source>
</evidence>
<dbReference type="Proteomes" id="UP001326715">
    <property type="component" value="Chromosome"/>
</dbReference>
<dbReference type="InterPro" id="IPR012944">
    <property type="entry name" value="SusD_RagB_dom"/>
</dbReference>
<keyword evidence="3" id="KW-0732">Signal</keyword>
<comment type="similarity">
    <text evidence="2">Belongs to the SusD family.</text>
</comment>
<keyword evidence="8" id="KW-1185">Reference proteome</keyword>
<evidence type="ECO:0000256" key="4">
    <source>
        <dbReference type="ARBA" id="ARBA00023136"/>
    </source>
</evidence>
<comment type="subcellular location">
    <subcellularLocation>
        <location evidence="1">Cell outer membrane</location>
    </subcellularLocation>
</comment>